<gene>
    <name evidence="2" type="ORF">RDB_LOCUS174219</name>
</gene>
<proteinExistence type="predicted"/>
<dbReference type="EMBL" id="CAJMWV010009865">
    <property type="protein sequence ID" value="CAE6540321.1"/>
    <property type="molecule type" value="Genomic_DNA"/>
</dbReference>
<dbReference type="AlphaFoldDB" id="A0A8H3DQU3"/>
<accession>A0A8H3DQU3</accession>
<feature type="compositionally biased region" description="Polar residues" evidence="1">
    <location>
        <begin position="757"/>
        <end position="767"/>
    </location>
</feature>
<organism evidence="2 3">
    <name type="scientific">Rhizoctonia solani</name>
    <dbReference type="NCBI Taxonomy" id="456999"/>
    <lineage>
        <taxon>Eukaryota</taxon>
        <taxon>Fungi</taxon>
        <taxon>Dikarya</taxon>
        <taxon>Basidiomycota</taxon>
        <taxon>Agaricomycotina</taxon>
        <taxon>Agaricomycetes</taxon>
        <taxon>Cantharellales</taxon>
        <taxon>Ceratobasidiaceae</taxon>
        <taxon>Rhizoctonia</taxon>
    </lineage>
</organism>
<dbReference type="InterPro" id="IPR013943">
    <property type="entry name" value="Pet127"/>
</dbReference>
<evidence type="ECO:0000313" key="2">
    <source>
        <dbReference type="EMBL" id="CAE6540321.1"/>
    </source>
</evidence>
<dbReference type="GO" id="GO:0000964">
    <property type="term" value="P:mitochondrial RNA 5'-end processing"/>
    <property type="evidence" value="ECO:0007669"/>
    <property type="project" value="TreeGrafter"/>
</dbReference>
<comment type="caution">
    <text evidence="2">The sequence shown here is derived from an EMBL/GenBank/DDBJ whole genome shotgun (WGS) entry which is preliminary data.</text>
</comment>
<dbReference type="OrthoDB" id="10249045at2759"/>
<evidence type="ECO:0000256" key="1">
    <source>
        <dbReference type="SAM" id="MobiDB-lite"/>
    </source>
</evidence>
<feature type="region of interest" description="Disordered" evidence="1">
    <location>
        <begin position="745"/>
        <end position="770"/>
    </location>
</feature>
<protein>
    <submittedName>
        <fullName evidence="2">Uncharacterized protein</fullName>
    </submittedName>
</protein>
<dbReference type="GO" id="GO:0005740">
    <property type="term" value="C:mitochondrial envelope"/>
    <property type="evidence" value="ECO:0007669"/>
    <property type="project" value="TreeGrafter"/>
</dbReference>
<sequence length="818" mass="91481">MQRTAACTTRTLRSTLETKILVGDRWSSSAGFSSSALGSPLSDHDDTSPLSSRLSQRLLSQQNGARTLSNRVKRLTKVEEKKKRPGRLVPFKKDSLKVQPQWSAVGAALTTLEESISRTNLLLHSLASSEAWARRTSPSRLDWDQKHAMNATKKESTPAEAAKALTTLLQELGEKQAAAAKLLSRLNRFSNDTSAKVSKQSDSFQDVFDAGVESPTGGKELSGTDGFETGWGRNELVTHSTQEMDNSVPFKVSSTLPLIENVQQPILGLPIETTSGKLDLRVISLDSIARNPEHFVPVPTLKHGLDRVLFNPGVHWLQDPHSRVYNFPSELQAMPAFTSFAYDRVNTFITSSKDTELTDLAKQHSKKFVGSTSSLSMILAHIYFLVSNWRDLDLDTLSGAFIHMPRDFSAGQKMPYTFFMRQNDGIAAFDSGSQSEDPLDQNVLSYIGIMLEKLLTLPKGDFDALLRHSPKELAENASIPKREAYRYSMSKSMVLRSQLDCADSRLPGTGVFDLKTRAAISVRRDIWNIEVGSGYQIRSATGPLESFEREYYDLCRSAFLKYSFQARIGAMDGIFVAYHNTSRMFGFQYVPLQEMDQRLFGSHEGGERVFKVCLGLLETIADSIVSCFPGQDIKAMICTSESKDPELSVWVEPVNWEHPSIPPVHEVRLKVFHQIKGENAPPGVQVSFEHADWVVNYNVVKIPPSSETRTRRDKAFARQQSIRVSCLPEGTTIEELSNRMKDGILEGYAPRPEDPVSSDTESTNADTLSPPLREWNKRFRTQATPLVHNLRVLSKKGLEDLERWTQNESPKVVYKPRA</sequence>
<name>A0A8H3DQU3_9AGAM</name>
<dbReference type="PANTHER" id="PTHR31014">
    <property type="entry name" value="MITOCHONDRIAL TRANSLATION SYSTEM COMPONENT PET127-RELATED"/>
    <property type="match status" value="1"/>
</dbReference>
<dbReference type="PANTHER" id="PTHR31014:SF0">
    <property type="entry name" value="MITOCHONDRIAL TRANSLATION SYSTEM COMPONENT PET127-RELATED"/>
    <property type="match status" value="1"/>
</dbReference>
<dbReference type="Proteomes" id="UP000663831">
    <property type="component" value="Unassembled WGS sequence"/>
</dbReference>
<evidence type="ECO:0000313" key="3">
    <source>
        <dbReference type="Proteomes" id="UP000663831"/>
    </source>
</evidence>
<reference evidence="2" key="1">
    <citation type="submission" date="2021-01" db="EMBL/GenBank/DDBJ databases">
        <authorList>
            <person name="Kaushik A."/>
        </authorList>
    </citation>
    <scope>NUCLEOTIDE SEQUENCE</scope>
    <source>
        <strain evidence="2">AG3-1AP</strain>
    </source>
</reference>
<dbReference type="Pfam" id="PF08634">
    <property type="entry name" value="Pet127"/>
    <property type="match status" value="1"/>
</dbReference>